<keyword evidence="5 19" id="KW-0575">Peroxidase</keyword>
<feature type="signal peptide" evidence="19">
    <location>
        <begin position="1"/>
        <end position="25"/>
    </location>
</feature>
<keyword evidence="9 19" id="KW-0560">Oxidoreductase</keyword>
<keyword evidence="6 19" id="KW-0349">Heme</keyword>
<dbReference type="GO" id="GO:0006979">
    <property type="term" value="P:response to oxidative stress"/>
    <property type="evidence" value="ECO:0007669"/>
    <property type="project" value="UniProtKB-UniRule"/>
</dbReference>
<sequence>MGARRSNLIAILVLIAVCSVTISEALSPQYYWQSCPQVQQIVRNEVRKKINETVVTIPATLRMFFHDAFITGSDASVIIASPNKDAEKDSSDNLSLAGDGFDTVIRAKKAVEAACPGVVSCADILAMATRDVVALSGGPNYTVELGRYDGMVSQAKLVDGNLPLPSFNLDDLTSMFAKHNLDMVDMIALSGAHTVGFSHCTRFTNRLYNYNGQSGQIDPTLDSKYASQLQGACPTNVGLTIAVNMDPFTPITFDNVYFTNLINGFGLFSSDAVLFTDTRSRPIVQQFAANQSAFFDAFVSAMEKLGRLDVKTSANGEIRLDCTKFNQH</sequence>
<feature type="active site" description="Proton acceptor" evidence="14">
    <location>
        <position position="66"/>
    </location>
</feature>
<evidence type="ECO:0000256" key="8">
    <source>
        <dbReference type="ARBA" id="ARBA00022837"/>
    </source>
</evidence>
<dbReference type="AlphaFoldDB" id="A0AAD5Z832"/>
<evidence type="ECO:0000256" key="6">
    <source>
        <dbReference type="ARBA" id="ARBA00022617"/>
    </source>
</evidence>
<feature type="binding site" evidence="15">
    <location>
        <position position="163"/>
    </location>
    <ligand>
        <name>substrate</name>
    </ligand>
</feature>
<dbReference type="GO" id="GO:0020037">
    <property type="term" value="F:heme binding"/>
    <property type="evidence" value="ECO:0007669"/>
    <property type="project" value="UniProtKB-UniRule"/>
</dbReference>
<dbReference type="GO" id="GO:0046872">
    <property type="term" value="F:metal ion binding"/>
    <property type="evidence" value="ECO:0007669"/>
    <property type="project" value="UniProtKB-UniRule"/>
</dbReference>
<gene>
    <name evidence="21" type="ORF">LUZ61_017777</name>
</gene>
<dbReference type="InterPro" id="IPR033905">
    <property type="entry name" value="Secretory_peroxidase"/>
</dbReference>
<dbReference type="Pfam" id="PF00141">
    <property type="entry name" value="peroxidase"/>
    <property type="match status" value="1"/>
</dbReference>
<comment type="function">
    <text evidence="2">Removal of H(2)O(2), oxidation of toxic reductants, biosynthesis and degradation of lignin, suberization, auxin catabolism, response to environmental stresses such as wounding, pathogen attack and oxidative stress. These functions might be dependent on each isozyme/isoform in each plant tissue.</text>
</comment>
<name>A0AAD5Z832_9POAL</name>
<keyword evidence="19" id="KW-0964">Secreted</keyword>
<dbReference type="CDD" id="cd00693">
    <property type="entry name" value="secretory_peroxidase"/>
    <property type="match status" value="1"/>
</dbReference>
<dbReference type="PROSITE" id="PS00435">
    <property type="entry name" value="PEROXIDASE_1"/>
    <property type="match status" value="1"/>
</dbReference>
<feature type="disulfide bond" evidence="18">
    <location>
        <begin position="121"/>
        <end position="322"/>
    </location>
</feature>
<evidence type="ECO:0000256" key="11">
    <source>
        <dbReference type="ARBA" id="ARBA00023157"/>
    </source>
</evidence>
<dbReference type="InterPro" id="IPR010255">
    <property type="entry name" value="Haem_peroxidase_sf"/>
</dbReference>
<comment type="catalytic activity">
    <reaction evidence="1 19">
        <text>2 a phenolic donor + H2O2 = 2 a phenolic radical donor + 2 H2O</text>
        <dbReference type="Rhea" id="RHEA:56136"/>
        <dbReference type="ChEBI" id="CHEBI:15377"/>
        <dbReference type="ChEBI" id="CHEBI:16240"/>
        <dbReference type="ChEBI" id="CHEBI:139520"/>
        <dbReference type="ChEBI" id="CHEBI:139521"/>
        <dbReference type="EC" id="1.11.1.7"/>
    </reaction>
</comment>
<comment type="subcellular location">
    <subcellularLocation>
        <location evidence="19">Secreted</location>
    </subcellularLocation>
</comment>
<dbReference type="PRINTS" id="PR00461">
    <property type="entry name" value="PLPEROXIDASE"/>
</dbReference>
<keyword evidence="10 16" id="KW-0408">Iron</keyword>
<keyword evidence="12" id="KW-0873">Pyrrolidone carboxylic acid</keyword>
<evidence type="ECO:0000313" key="22">
    <source>
        <dbReference type="Proteomes" id="UP001210211"/>
    </source>
</evidence>
<evidence type="ECO:0000256" key="17">
    <source>
        <dbReference type="PIRSR" id="PIRSR600823-4"/>
    </source>
</evidence>
<evidence type="ECO:0000256" key="12">
    <source>
        <dbReference type="ARBA" id="ARBA00023283"/>
    </source>
</evidence>
<organism evidence="21 22">
    <name type="scientific">Rhynchospora tenuis</name>
    <dbReference type="NCBI Taxonomy" id="198213"/>
    <lineage>
        <taxon>Eukaryota</taxon>
        <taxon>Viridiplantae</taxon>
        <taxon>Streptophyta</taxon>
        <taxon>Embryophyta</taxon>
        <taxon>Tracheophyta</taxon>
        <taxon>Spermatophyta</taxon>
        <taxon>Magnoliopsida</taxon>
        <taxon>Liliopsida</taxon>
        <taxon>Poales</taxon>
        <taxon>Cyperaceae</taxon>
        <taxon>Cyperoideae</taxon>
        <taxon>Rhynchosporeae</taxon>
        <taxon>Rhynchospora</taxon>
    </lineage>
</organism>
<feature type="binding site" description="axial binding residue" evidence="16">
    <location>
        <position position="193"/>
    </location>
    <ligand>
        <name>heme b</name>
        <dbReference type="ChEBI" id="CHEBI:60344"/>
    </ligand>
    <ligandPart>
        <name>Fe</name>
        <dbReference type="ChEBI" id="CHEBI:18248"/>
    </ligandPart>
</feature>
<evidence type="ECO:0000256" key="5">
    <source>
        <dbReference type="ARBA" id="ARBA00022559"/>
    </source>
</evidence>
<feature type="binding site" evidence="16">
    <location>
        <position position="67"/>
    </location>
    <ligand>
        <name>Ca(2+)</name>
        <dbReference type="ChEBI" id="CHEBI:29108"/>
        <label>1</label>
    </ligand>
</feature>
<keyword evidence="7 16" id="KW-0479">Metal-binding</keyword>
<dbReference type="InterPro" id="IPR002016">
    <property type="entry name" value="Haem_peroxidase"/>
</dbReference>
<proteinExistence type="inferred from homology"/>
<feature type="binding site" evidence="16">
    <location>
        <position position="87"/>
    </location>
    <ligand>
        <name>Ca(2+)</name>
        <dbReference type="ChEBI" id="CHEBI:29108"/>
        <label>1</label>
    </ligand>
</feature>
<dbReference type="EC" id="1.11.1.7" evidence="4 19"/>
<evidence type="ECO:0000256" key="10">
    <source>
        <dbReference type="ARBA" id="ARBA00023004"/>
    </source>
</evidence>
<comment type="caution">
    <text evidence="21">The sequence shown here is derived from an EMBL/GenBank/DDBJ whole genome shotgun (WGS) entry which is preliminary data.</text>
</comment>
<evidence type="ECO:0000256" key="7">
    <source>
        <dbReference type="ARBA" id="ARBA00022723"/>
    </source>
</evidence>
<feature type="disulfide bond" evidence="18">
    <location>
        <begin position="35"/>
        <end position="115"/>
    </location>
</feature>
<feature type="chain" id="PRO_5041769958" description="Peroxidase" evidence="19">
    <location>
        <begin position="26"/>
        <end position="328"/>
    </location>
</feature>
<evidence type="ECO:0000313" key="21">
    <source>
        <dbReference type="EMBL" id="KAJ3688613.1"/>
    </source>
</evidence>
<feature type="binding site" evidence="16">
    <location>
        <position position="76"/>
    </location>
    <ligand>
        <name>Ca(2+)</name>
        <dbReference type="ChEBI" id="CHEBI:29108"/>
        <label>1</label>
    </ligand>
</feature>
<dbReference type="GO" id="GO:0042744">
    <property type="term" value="P:hydrogen peroxide catabolic process"/>
    <property type="evidence" value="ECO:0007669"/>
    <property type="project" value="UniProtKB-KW"/>
</dbReference>
<accession>A0AAD5Z832</accession>
<evidence type="ECO:0000256" key="13">
    <source>
        <dbReference type="ARBA" id="ARBA00023324"/>
    </source>
</evidence>
<evidence type="ECO:0000256" key="19">
    <source>
        <dbReference type="RuleBase" id="RU362060"/>
    </source>
</evidence>
<evidence type="ECO:0000256" key="14">
    <source>
        <dbReference type="PIRSR" id="PIRSR600823-1"/>
    </source>
</evidence>
<dbReference type="PANTHER" id="PTHR31517">
    <property type="match status" value="1"/>
</dbReference>
<feature type="binding site" evidence="16">
    <location>
        <position position="254"/>
    </location>
    <ligand>
        <name>Ca(2+)</name>
        <dbReference type="ChEBI" id="CHEBI:29108"/>
        <label>2</label>
    </ligand>
</feature>
<feature type="binding site" evidence="16">
    <location>
        <position position="74"/>
    </location>
    <ligand>
        <name>Ca(2+)</name>
        <dbReference type="ChEBI" id="CHEBI:29108"/>
        <label>1</label>
    </ligand>
</feature>
<keyword evidence="11 18" id="KW-1015">Disulfide bond</keyword>
<feature type="binding site" evidence="16">
    <location>
        <position position="72"/>
    </location>
    <ligand>
        <name>Ca(2+)</name>
        <dbReference type="ChEBI" id="CHEBI:29108"/>
        <label>1</label>
    </ligand>
</feature>
<evidence type="ECO:0000256" key="15">
    <source>
        <dbReference type="PIRSR" id="PIRSR600823-2"/>
    </source>
</evidence>
<comment type="cofactor">
    <cofactor evidence="16 19">
        <name>heme b</name>
        <dbReference type="ChEBI" id="CHEBI:60344"/>
    </cofactor>
    <text evidence="16 19">Binds 1 heme b (iron(II)-protoporphyrin IX) group per subunit.</text>
</comment>
<comment type="similarity">
    <text evidence="19">Belongs to the peroxidase family. Classical plant (class III) peroxidase subfamily.</text>
</comment>
<evidence type="ECO:0000256" key="2">
    <source>
        <dbReference type="ARBA" id="ARBA00002322"/>
    </source>
</evidence>
<feature type="binding site" evidence="16">
    <location>
        <position position="246"/>
    </location>
    <ligand>
        <name>Ca(2+)</name>
        <dbReference type="ChEBI" id="CHEBI:29108"/>
        <label>2</label>
    </ligand>
</feature>
<dbReference type="GO" id="GO:0140825">
    <property type="term" value="F:lactoperoxidase activity"/>
    <property type="evidence" value="ECO:0007669"/>
    <property type="project" value="UniProtKB-EC"/>
</dbReference>
<protein>
    <recommendedName>
        <fullName evidence="4 19">Peroxidase</fullName>
        <ecNumber evidence="4 19">1.11.1.7</ecNumber>
    </recommendedName>
</protein>
<dbReference type="Gene3D" id="1.10.420.10">
    <property type="entry name" value="Peroxidase, domain 2"/>
    <property type="match status" value="1"/>
</dbReference>
<feature type="binding site" evidence="16">
    <location>
        <position position="249"/>
    </location>
    <ligand>
        <name>Ca(2+)</name>
        <dbReference type="ChEBI" id="CHEBI:29108"/>
        <label>2</label>
    </ligand>
</feature>
<dbReference type="InterPro" id="IPR000823">
    <property type="entry name" value="Peroxidase_pln"/>
</dbReference>
<evidence type="ECO:0000256" key="3">
    <source>
        <dbReference type="ARBA" id="ARBA00006873"/>
    </source>
</evidence>
<keyword evidence="22" id="KW-1185">Reference proteome</keyword>
<dbReference type="PANTHER" id="PTHR31517:SF35">
    <property type="entry name" value="PEROXIDASE"/>
    <property type="match status" value="1"/>
</dbReference>
<comment type="similarity">
    <text evidence="3">Belongs to the peroxidase family. Ascorbate peroxidase subfamily.</text>
</comment>
<dbReference type="PRINTS" id="PR00458">
    <property type="entry name" value="PEROXIDASE"/>
</dbReference>
<evidence type="ECO:0000256" key="18">
    <source>
        <dbReference type="PIRSR" id="PIRSR600823-5"/>
    </source>
</evidence>
<dbReference type="FunFam" id="1.10.420.10:FF:000001">
    <property type="entry name" value="Peroxidase"/>
    <property type="match status" value="1"/>
</dbReference>
<evidence type="ECO:0000259" key="20">
    <source>
        <dbReference type="PROSITE" id="PS50873"/>
    </source>
</evidence>
<keyword evidence="13 19" id="KW-0376">Hydrogen peroxide</keyword>
<feature type="site" description="Transition state stabilizer" evidence="17">
    <location>
        <position position="62"/>
    </location>
</feature>
<dbReference type="SUPFAM" id="SSF48113">
    <property type="entry name" value="Heme-dependent peroxidases"/>
    <property type="match status" value="1"/>
</dbReference>
<keyword evidence="8 16" id="KW-0106">Calcium</keyword>
<keyword evidence="19" id="KW-0732">Signal</keyword>
<comment type="cofactor">
    <cofactor evidence="16 19">
        <name>Ca(2+)</name>
        <dbReference type="ChEBI" id="CHEBI:29108"/>
    </cofactor>
    <text evidence="16 19">Binds 2 calcium ions per subunit.</text>
</comment>
<dbReference type="InterPro" id="IPR019793">
    <property type="entry name" value="Peroxidases_heam-ligand_BS"/>
</dbReference>
<evidence type="ECO:0000256" key="4">
    <source>
        <dbReference type="ARBA" id="ARBA00012313"/>
    </source>
</evidence>
<dbReference type="GO" id="GO:0005576">
    <property type="term" value="C:extracellular region"/>
    <property type="evidence" value="ECO:0007669"/>
    <property type="project" value="UniProtKB-SubCell"/>
</dbReference>
<dbReference type="EMBL" id="JAMRDG010000002">
    <property type="protein sequence ID" value="KAJ3688613.1"/>
    <property type="molecule type" value="Genomic_DNA"/>
</dbReference>
<dbReference type="Proteomes" id="UP001210211">
    <property type="component" value="Unassembled WGS sequence"/>
</dbReference>
<dbReference type="PROSITE" id="PS50873">
    <property type="entry name" value="PEROXIDASE_4"/>
    <property type="match status" value="1"/>
</dbReference>
<evidence type="ECO:0000256" key="9">
    <source>
        <dbReference type="ARBA" id="ARBA00023002"/>
    </source>
</evidence>
<reference evidence="21 22" key="1">
    <citation type="journal article" date="2022" name="Cell">
        <title>Repeat-based holocentromeres influence genome architecture and karyotype evolution.</title>
        <authorList>
            <person name="Hofstatter P.G."/>
            <person name="Thangavel G."/>
            <person name="Lux T."/>
            <person name="Neumann P."/>
            <person name="Vondrak T."/>
            <person name="Novak P."/>
            <person name="Zhang M."/>
            <person name="Costa L."/>
            <person name="Castellani M."/>
            <person name="Scott A."/>
            <person name="Toegelov H."/>
            <person name="Fuchs J."/>
            <person name="Mata-Sucre Y."/>
            <person name="Dias Y."/>
            <person name="Vanzela A.L.L."/>
            <person name="Huettel B."/>
            <person name="Almeida C.C.S."/>
            <person name="Simkova H."/>
            <person name="Souza G."/>
            <person name="Pedrosa-Harand A."/>
            <person name="Macas J."/>
            <person name="Mayer K.F.X."/>
            <person name="Houben A."/>
            <person name="Marques A."/>
        </authorList>
    </citation>
    <scope>NUCLEOTIDE SEQUENCE [LARGE SCALE GENOMIC DNA]</scope>
    <source>
        <strain evidence="21">RhyTen1mFocal</strain>
    </source>
</reference>
<evidence type="ECO:0000256" key="16">
    <source>
        <dbReference type="PIRSR" id="PIRSR600823-3"/>
    </source>
</evidence>
<dbReference type="FunFam" id="1.10.520.10:FF:000008">
    <property type="entry name" value="Peroxidase"/>
    <property type="match status" value="1"/>
</dbReference>
<evidence type="ECO:0000256" key="1">
    <source>
        <dbReference type="ARBA" id="ARBA00000189"/>
    </source>
</evidence>
<dbReference type="Gene3D" id="1.10.520.10">
    <property type="match status" value="1"/>
</dbReference>
<feature type="domain" description="Plant heme peroxidase family profile" evidence="20">
    <location>
        <begin position="25"/>
        <end position="326"/>
    </location>
</feature>
<feature type="binding site" evidence="16">
    <location>
        <position position="194"/>
    </location>
    <ligand>
        <name>Ca(2+)</name>
        <dbReference type="ChEBI" id="CHEBI:29108"/>
        <label>2</label>
    </ligand>
</feature>
<feature type="disulfide bond" evidence="18">
    <location>
        <begin position="200"/>
        <end position="233"/>
    </location>
</feature>